<evidence type="ECO:0000313" key="4">
    <source>
        <dbReference type="Proteomes" id="UP000831785"/>
    </source>
</evidence>
<evidence type="ECO:0000313" key="3">
    <source>
        <dbReference type="EMBL" id="UOQ55062.1"/>
    </source>
</evidence>
<keyword evidence="2" id="KW-1133">Transmembrane helix</keyword>
<dbReference type="SMART" id="SM00028">
    <property type="entry name" value="TPR"/>
    <property type="match status" value="4"/>
</dbReference>
<dbReference type="EMBL" id="CP095049">
    <property type="protein sequence ID" value="UOQ55062.1"/>
    <property type="molecule type" value="Genomic_DNA"/>
</dbReference>
<dbReference type="PANTHER" id="PTHR12558">
    <property type="entry name" value="CELL DIVISION CYCLE 16,23,27"/>
    <property type="match status" value="1"/>
</dbReference>
<dbReference type="SUPFAM" id="SSF48452">
    <property type="entry name" value="TPR-like"/>
    <property type="match status" value="2"/>
</dbReference>
<dbReference type="RefSeq" id="WP_244723024.1">
    <property type="nucleotide sequence ID" value="NZ_CP095049.1"/>
</dbReference>
<feature type="transmembrane region" description="Helical" evidence="2">
    <location>
        <begin position="255"/>
        <end position="282"/>
    </location>
</feature>
<evidence type="ECO:0000256" key="2">
    <source>
        <dbReference type="SAM" id="Phobius"/>
    </source>
</evidence>
<name>A0ABY4FGC5_9BACT</name>
<accession>A0ABY4FGC5</accession>
<feature type="repeat" description="TPR" evidence="1">
    <location>
        <begin position="176"/>
        <end position="209"/>
    </location>
</feature>
<keyword evidence="4" id="KW-1185">Reference proteome</keyword>
<proteinExistence type="predicted"/>
<keyword evidence="2" id="KW-0472">Membrane</keyword>
<sequence>MSFPSDSRWQEAVQHLLAVHRPQQAETLLRQQLVRHPREIYAHVLLAAALYQQARYPEARTAAQDALALDPATSEAHYLLCLICSQLNLVPAMVEAIDEALRLQPWNPKYLGARAQVYLGFNQPAEAQRVAELGLAYDPTHAGCRLQRAEALQQQSKWDDLAVALGQLRQAHPTLPAAYRMLGREALRREQFAQAQLHYQEVLRLAPNDPEALAGASQAIRRQLGIGRVALRLDRYLTFISEGTKRRQLKAWGHFLLILVPLSMLCIPLLLFLGFEAVYWRLHPEVRRLRNRPDHAMPYAQQTLYRYGAPAAVALLILAWTTGLIWLLLWLGLPESSLGPGLTGGLTTIVISIGALLKEAAHRPLPTASPMGRLLLAGLTLAGSILVALHEATWPYGPLLLLLFTTGLLYWQFRRLVQAPR</sequence>
<dbReference type="InterPro" id="IPR011990">
    <property type="entry name" value="TPR-like_helical_dom_sf"/>
</dbReference>
<feature type="transmembrane region" description="Helical" evidence="2">
    <location>
        <begin position="341"/>
        <end position="361"/>
    </location>
</feature>
<keyword evidence="1" id="KW-0802">TPR repeat</keyword>
<feature type="transmembrane region" description="Helical" evidence="2">
    <location>
        <begin position="303"/>
        <end position="329"/>
    </location>
</feature>
<dbReference type="PANTHER" id="PTHR12558:SF47">
    <property type="entry name" value="LIPOPOLYSACCHARIDE ASSEMBLY PROTEIN B"/>
    <property type="match status" value="1"/>
</dbReference>
<dbReference type="Gene3D" id="1.25.40.10">
    <property type="entry name" value="Tetratricopeptide repeat domain"/>
    <property type="match status" value="1"/>
</dbReference>
<feature type="transmembrane region" description="Helical" evidence="2">
    <location>
        <begin position="373"/>
        <end position="390"/>
    </location>
</feature>
<organism evidence="3 4">
    <name type="scientific">Hymenobacter cellulosivorans</name>
    <dbReference type="NCBI Taxonomy" id="2932249"/>
    <lineage>
        <taxon>Bacteria</taxon>
        <taxon>Pseudomonadati</taxon>
        <taxon>Bacteroidota</taxon>
        <taxon>Cytophagia</taxon>
        <taxon>Cytophagales</taxon>
        <taxon>Hymenobacteraceae</taxon>
        <taxon>Hymenobacter</taxon>
    </lineage>
</organism>
<keyword evidence="2" id="KW-0812">Transmembrane</keyword>
<dbReference type="InterPro" id="IPR019734">
    <property type="entry name" value="TPR_rpt"/>
</dbReference>
<evidence type="ECO:0000256" key="1">
    <source>
        <dbReference type="PROSITE-ProRule" id="PRU00339"/>
    </source>
</evidence>
<protein>
    <submittedName>
        <fullName evidence="3">Tetratricopeptide repeat protein</fullName>
    </submittedName>
</protein>
<feature type="transmembrane region" description="Helical" evidence="2">
    <location>
        <begin position="396"/>
        <end position="413"/>
    </location>
</feature>
<gene>
    <name evidence="3" type="ORF">MUN80_09955</name>
</gene>
<dbReference type="Proteomes" id="UP000831785">
    <property type="component" value="Chromosome"/>
</dbReference>
<dbReference type="PROSITE" id="PS50005">
    <property type="entry name" value="TPR"/>
    <property type="match status" value="1"/>
</dbReference>
<reference evidence="3 4" key="1">
    <citation type="submission" date="2022-04" db="EMBL/GenBank/DDBJ databases">
        <title>Hymenobacter sp. isolated from the air.</title>
        <authorList>
            <person name="Won M."/>
            <person name="Lee C.-M."/>
            <person name="Woen H.-Y."/>
            <person name="Kwon S.-W."/>
        </authorList>
    </citation>
    <scope>NUCLEOTIDE SEQUENCE [LARGE SCALE GENOMIC DNA]</scope>
    <source>
        <strain evidence="4">5116 S-27</strain>
    </source>
</reference>